<accession>A0ABS5VU37</accession>
<gene>
    <name evidence="1" type="ORF">KK060_16700</name>
</gene>
<organism evidence="1 2">
    <name type="scientific">Chryseosolibacter indicus</name>
    <dbReference type="NCBI Taxonomy" id="2782351"/>
    <lineage>
        <taxon>Bacteria</taxon>
        <taxon>Pseudomonadati</taxon>
        <taxon>Bacteroidota</taxon>
        <taxon>Cytophagia</taxon>
        <taxon>Cytophagales</taxon>
        <taxon>Chryseotaleaceae</taxon>
        <taxon>Chryseosolibacter</taxon>
    </lineage>
</organism>
<evidence type="ECO:0008006" key="3">
    <source>
        <dbReference type="Google" id="ProtNLM"/>
    </source>
</evidence>
<dbReference type="EMBL" id="JAHESD010000042">
    <property type="protein sequence ID" value="MBT1704935.1"/>
    <property type="molecule type" value="Genomic_DNA"/>
</dbReference>
<keyword evidence="2" id="KW-1185">Reference proteome</keyword>
<evidence type="ECO:0000313" key="1">
    <source>
        <dbReference type="EMBL" id="MBT1704935.1"/>
    </source>
</evidence>
<protein>
    <recommendedName>
        <fullName evidence="3">DUF2249 domain-containing protein</fullName>
    </recommendedName>
</protein>
<dbReference type="Proteomes" id="UP000772618">
    <property type="component" value="Unassembled WGS sequence"/>
</dbReference>
<proteinExistence type="predicted"/>
<sequence length="77" mass="9291">MTDKVKIEYARVLLHEMTTLFDTTRGVHIIFADTAKYESFIDILDYYNQQEGLAYRPHENNFWIFNPFKNKEQKKTI</sequence>
<evidence type="ECO:0000313" key="2">
    <source>
        <dbReference type="Proteomes" id="UP000772618"/>
    </source>
</evidence>
<dbReference type="RefSeq" id="WP_254154895.1">
    <property type="nucleotide sequence ID" value="NZ_JAHESD010000042.1"/>
</dbReference>
<reference evidence="1 2" key="1">
    <citation type="submission" date="2021-05" db="EMBL/GenBank/DDBJ databases">
        <title>A Polyphasic approach of four new species of the genus Ohtaekwangia: Ohtaekwangia histidinii sp. nov., Ohtaekwangia cretensis sp. nov., Ohtaekwangia indiensis sp. nov., Ohtaekwangia reichenbachii sp. nov. from diverse environment.</title>
        <authorList>
            <person name="Octaviana S."/>
        </authorList>
    </citation>
    <scope>NUCLEOTIDE SEQUENCE [LARGE SCALE GENOMIC DNA]</scope>
    <source>
        <strain evidence="1 2">PWU20</strain>
    </source>
</reference>
<comment type="caution">
    <text evidence="1">The sequence shown here is derived from an EMBL/GenBank/DDBJ whole genome shotgun (WGS) entry which is preliminary data.</text>
</comment>
<name>A0ABS5VU37_9BACT</name>